<keyword evidence="4" id="KW-1185">Reference proteome</keyword>
<dbReference type="GeneID" id="63770844"/>
<protein>
    <submittedName>
        <fullName evidence="3">Uncharacterized protein</fullName>
    </submittedName>
</protein>
<gene>
    <name evidence="3" type="ORF">BCR38DRAFT_308125</name>
</gene>
<dbReference type="Proteomes" id="UP000193689">
    <property type="component" value="Unassembled WGS sequence"/>
</dbReference>
<evidence type="ECO:0000256" key="1">
    <source>
        <dbReference type="SAM" id="MobiDB-lite"/>
    </source>
</evidence>
<evidence type="ECO:0000256" key="2">
    <source>
        <dbReference type="SAM" id="Phobius"/>
    </source>
</evidence>
<keyword evidence="2" id="KW-0472">Membrane</keyword>
<feature type="region of interest" description="Disordered" evidence="1">
    <location>
        <begin position="170"/>
        <end position="210"/>
    </location>
</feature>
<evidence type="ECO:0000313" key="4">
    <source>
        <dbReference type="Proteomes" id="UP000193689"/>
    </source>
</evidence>
<evidence type="ECO:0000313" key="3">
    <source>
        <dbReference type="EMBL" id="ORY69761.1"/>
    </source>
</evidence>
<dbReference type="InParanoid" id="A0A1Y2EDV3"/>
<feature type="compositionally biased region" description="Polar residues" evidence="1">
    <location>
        <begin position="462"/>
        <end position="471"/>
    </location>
</feature>
<keyword evidence="2" id="KW-0812">Transmembrane</keyword>
<dbReference type="EMBL" id="MCFJ01000002">
    <property type="protein sequence ID" value="ORY69761.1"/>
    <property type="molecule type" value="Genomic_DNA"/>
</dbReference>
<name>A0A1Y2EDV3_9PEZI</name>
<dbReference type="PANTHER" id="PTHR42032">
    <property type="entry name" value="YALI0E30679P"/>
    <property type="match status" value="1"/>
</dbReference>
<organism evidence="3 4">
    <name type="scientific">Pseudomassariella vexata</name>
    <dbReference type="NCBI Taxonomy" id="1141098"/>
    <lineage>
        <taxon>Eukaryota</taxon>
        <taxon>Fungi</taxon>
        <taxon>Dikarya</taxon>
        <taxon>Ascomycota</taxon>
        <taxon>Pezizomycotina</taxon>
        <taxon>Sordariomycetes</taxon>
        <taxon>Xylariomycetidae</taxon>
        <taxon>Amphisphaeriales</taxon>
        <taxon>Pseudomassariaceae</taxon>
        <taxon>Pseudomassariella</taxon>
    </lineage>
</organism>
<accession>A0A1Y2EDV3</accession>
<dbReference type="PANTHER" id="PTHR42032:SF1">
    <property type="entry name" value="YALI0E30679P"/>
    <property type="match status" value="1"/>
</dbReference>
<feature type="transmembrane region" description="Helical" evidence="2">
    <location>
        <begin position="221"/>
        <end position="243"/>
    </location>
</feature>
<feature type="transmembrane region" description="Helical" evidence="2">
    <location>
        <begin position="83"/>
        <end position="103"/>
    </location>
</feature>
<dbReference type="OrthoDB" id="5422510at2759"/>
<dbReference type="AlphaFoldDB" id="A0A1Y2EDV3"/>
<feature type="transmembrane region" description="Helical" evidence="2">
    <location>
        <begin position="109"/>
        <end position="127"/>
    </location>
</feature>
<feature type="compositionally biased region" description="Basic and acidic residues" evidence="1">
    <location>
        <begin position="177"/>
        <end position="197"/>
    </location>
</feature>
<dbReference type="STRING" id="1141098.A0A1Y2EDV3"/>
<feature type="non-terminal residue" evidence="3">
    <location>
        <position position="483"/>
    </location>
</feature>
<sequence length="483" mass="53508">GNNVNNSPPGHGFRRAVTVDEGVQLRRRSTINAATSENPLGEIRRRSSSFSDYSLNEARRNLESSADELFNLRGARTQSGDKSLYASVPLIFALLPAVGGMLFKNGSAFLTDVILLGLAAIFLHWSVTQPWSWYHAAQEVRVVKDEVMAGSVFESDSELELSTSASVTTALENVPEENGKEREKEKVKQAENVKKPETPQNSPKPAHRQWEVRRAGTAKELYIHEMLALVGCFLFPLLGAYLLHTIRGQLSRPSEGLVSDYNLSIFLIAAEVRPISHLIKLVQNRTLRIQRLVATNPYQRHAIRTKQLQELHGRLDELETRAAAVEVSSSASVQTDLLSSRVMEATLARNVRDGMQPELDALNRAVRRYEKKLALLAGQIDTRLEYLDGRLNDAIALAAVAAKHSNAQGNLGSWLVETTVTIVMFPIQTAISVLTFPFRTVSSLLGRKSRPSSEKSHRTSRNGRPSGSSRAGSDRVPTRMSRR</sequence>
<feature type="non-terminal residue" evidence="3">
    <location>
        <position position="1"/>
    </location>
</feature>
<comment type="caution">
    <text evidence="3">The sequence shown here is derived from an EMBL/GenBank/DDBJ whole genome shotgun (WGS) entry which is preliminary data.</text>
</comment>
<proteinExistence type="predicted"/>
<keyword evidence="2" id="KW-1133">Transmembrane helix</keyword>
<reference evidence="3 4" key="1">
    <citation type="submission" date="2016-07" db="EMBL/GenBank/DDBJ databases">
        <title>Pervasive Adenine N6-methylation of Active Genes in Fungi.</title>
        <authorList>
            <consortium name="DOE Joint Genome Institute"/>
            <person name="Mondo S.J."/>
            <person name="Dannebaum R.O."/>
            <person name="Kuo R.C."/>
            <person name="Labutti K."/>
            <person name="Haridas S."/>
            <person name="Kuo A."/>
            <person name="Salamov A."/>
            <person name="Ahrendt S.R."/>
            <person name="Lipzen A."/>
            <person name="Sullivan W."/>
            <person name="Andreopoulos W.B."/>
            <person name="Clum A."/>
            <person name="Lindquist E."/>
            <person name="Daum C."/>
            <person name="Ramamoorthy G.K."/>
            <person name="Gryganskyi A."/>
            <person name="Culley D."/>
            <person name="Magnuson J.K."/>
            <person name="James T.Y."/>
            <person name="O'Malley M.A."/>
            <person name="Stajich J.E."/>
            <person name="Spatafora J.W."/>
            <person name="Visel A."/>
            <person name="Grigoriev I.V."/>
        </authorList>
    </citation>
    <scope>NUCLEOTIDE SEQUENCE [LARGE SCALE GENOMIC DNA]</scope>
    <source>
        <strain evidence="3 4">CBS 129021</strain>
    </source>
</reference>
<dbReference type="RefSeq" id="XP_040719711.1">
    <property type="nucleotide sequence ID" value="XM_040854632.1"/>
</dbReference>
<feature type="region of interest" description="Disordered" evidence="1">
    <location>
        <begin position="445"/>
        <end position="483"/>
    </location>
</feature>